<accession>A0ABD5YB59</accession>
<gene>
    <name evidence="2" type="ORF">ACFQMA_23340</name>
</gene>
<protein>
    <recommendedName>
        <fullName evidence="4">Nudix hydrolase domain-containing protein</fullName>
    </recommendedName>
</protein>
<comment type="caution">
    <text evidence="2">The sequence shown here is derived from an EMBL/GenBank/DDBJ whole genome shotgun (WGS) entry which is preliminary data.</text>
</comment>
<feature type="compositionally biased region" description="Gly residues" evidence="1">
    <location>
        <begin position="148"/>
        <end position="159"/>
    </location>
</feature>
<evidence type="ECO:0000313" key="3">
    <source>
        <dbReference type="Proteomes" id="UP001596432"/>
    </source>
</evidence>
<dbReference type="Gene3D" id="3.90.79.10">
    <property type="entry name" value="Nucleoside Triphosphate Pyrophosphohydrolase"/>
    <property type="match status" value="1"/>
</dbReference>
<reference evidence="2 3" key="1">
    <citation type="journal article" date="2019" name="Int. J. Syst. Evol. Microbiol.">
        <title>The Global Catalogue of Microorganisms (GCM) 10K type strain sequencing project: providing services to taxonomists for standard genome sequencing and annotation.</title>
        <authorList>
            <consortium name="The Broad Institute Genomics Platform"/>
            <consortium name="The Broad Institute Genome Sequencing Center for Infectious Disease"/>
            <person name="Wu L."/>
            <person name="Ma J."/>
        </authorList>
    </citation>
    <scope>NUCLEOTIDE SEQUENCE [LARGE SCALE GENOMIC DNA]</scope>
    <source>
        <strain evidence="2 3">XZYJT29</strain>
    </source>
</reference>
<dbReference type="AlphaFoldDB" id="A0ABD5YB59"/>
<evidence type="ECO:0000313" key="2">
    <source>
        <dbReference type="EMBL" id="MFC7142757.1"/>
    </source>
</evidence>
<dbReference type="RefSeq" id="WP_274323809.1">
    <property type="nucleotide sequence ID" value="NZ_CP118158.1"/>
</dbReference>
<dbReference type="EMBL" id="JBHTAS010000001">
    <property type="protein sequence ID" value="MFC7142757.1"/>
    <property type="molecule type" value="Genomic_DNA"/>
</dbReference>
<dbReference type="Proteomes" id="UP001596432">
    <property type="component" value="Unassembled WGS sequence"/>
</dbReference>
<proteinExistence type="predicted"/>
<feature type="region of interest" description="Disordered" evidence="1">
    <location>
        <begin position="133"/>
        <end position="179"/>
    </location>
</feature>
<organism evidence="2 3">
    <name type="scientific">Halosimplex aquaticum</name>
    <dbReference type="NCBI Taxonomy" id="3026162"/>
    <lineage>
        <taxon>Archaea</taxon>
        <taxon>Methanobacteriati</taxon>
        <taxon>Methanobacteriota</taxon>
        <taxon>Stenosarchaea group</taxon>
        <taxon>Halobacteria</taxon>
        <taxon>Halobacteriales</taxon>
        <taxon>Haloarculaceae</taxon>
        <taxon>Halosimplex</taxon>
    </lineage>
</organism>
<evidence type="ECO:0000256" key="1">
    <source>
        <dbReference type="SAM" id="MobiDB-lite"/>
    </source>
</evidence>
<sequence length="203" mass="21081">MPGIRDPEALRDAPGVEFREQERVVGEAEFETVAEGAENQSGLVVVGLTSRDGHLLLIDSEYIDGWTLPNGPVGVDEDWAIAADRWSEEAIGIPIDIGAPELVVRTETRTEDGDESVVGYSVAFGASLLRGMEGSGMGPASETPPGAGPAGSDGSGGDPAAGSDDGEPPGPADIAERPDLAWFSEVPEDAAPGHDALIRFFLD</sequence>
<dbReference type="SUPFAM" id="SSF55811">
    <property type="entry name" value="Nudix"/>
    <property type="match status" value="1"/>
</dbReference>
<evidence type="ECO:0008006" key="4">
    <source>
        <dbReference type="Google" id="ProtNLM"/>
    </source>
</evidence>
<dbReference type="GeneID" id="78823106"/>
<name>A0ABD5YB59_9EURY</name>
<keyword evidence="3" id="KW-1185">Reference proteome</keyword>
<dbReference type="InterPro" id="IPR015797">
    <property type="entry name" value="NUDIX_hydrolase-like_dom_sf"/>
</dbReference>